<reference evidence="2" key="1">
    <citation type="submission" date="2018-02" db="EMBL/GenBank/DDBJ databases">
        <title>Rhizophora mucronata_Transcriptome.</title>
        <authorList>
            <person name="Meera S.P."/>
            <person name="Sreeshan A."/>
            <person name="Augustine A."/>
        </authorList>
    </citation>
    <scope>NUCLEOTIDE SEQUENCE</scope>
    <source>
        <tissue evidence="2">Leaf</tissue>
    </source>
</reference>
<sequence length="25" mass="2575">MPPGGNSKSLPSKLGGLSRHPPFGR</sequence>
<dbReference type="EMBL" id="GGEC01051075">
    <property type="protein sequence ID" value="MBX31559.1"/>
    <property type="molecule type" value="Transcribed_RNA"/>
</dbReference>
<evidence type="ECO:0000256" key="1">
    <source>
        <dbReference type="SAM" id="MobiDB-lite"/>
    </source>
</evidence>
<feature type="compositionally biased region" description="Low complexity" evidence="1">
    <location>
        <begin position="1"/>
        <end position="18"/>
    </location>
</feature>
<evidence type="ECO:0000313" key="2">
    <source>
        <dbReference type="EMBL" id="MBX31559.1"/>
    </source>
</evidence>
<feature type="region of interest" description="Disordered" evidence="1">
    <location>
        <begin position="1"/>
        <end position="25"/>
    </location>
</feature>
<proteinExistence type="predicted"/>
<name>A0A2P2MMX8_RHIMU</name>
<accession>A0A2P2MMX8</accession>
<protein>
    <submittedName>
        <fullName evidence="2">Serine/threonine protein phosphatase 2A 55 kDa regulatory subunit B beta isoform isoform X2</fullName>
    </submittedName>
</protein>
<organism evidence="2">
    <name type="scientific">Rhizophora mucronata</name>
    <name type="common">Asiatic mangrove</name>
    <dbReference type="NCBI Taxonomy" id="61149"/>
    <lineage>
        <taxon>Eukaryota</taxon>
        <taxon>Viridiplantae</taxon>
        <taxon>Streptophyta</taxon>
        <taxon>Embryophyta</taxon>
        <taxon>Tracheophyta</taxon>
        <taxon>Spermatophyta</taxon>
        <taxon>Magnoliopsida</taxon>
        <taxon>eudicotyledons</taxon>
        <taxon>Gunneridae</taxon>
        <taxon>Pentapetalae</taxon>
        <taxon>rosids</taxon>
        <taxon>fabids</taxon>
        <taxon>Malpighiales</taxon>
        <taxon>Rhizophoraceae</taxon>
        <taxon>Rhizophora</taxon>
    </lineage>
</organism>
<dbReference type="AlphaFoldDB" id="A0A2P2MMX8"/>